<organism evidence="6 7">
    <name type="scientific">Kineococcus aurantiacus</name>
    <dbReference type="NCBI Taxonomy" id="37633"/>
    <lineage>
        <taxon>Bacteria</taxon>
        <taxon>Bacillati</taxon>
        <taxon>Actinomycetota</taxon>
        <taxon>Actinomycetes</taxon>
        <taxon>Kineosporiales</taxon>
        <taxon>Kineosporiaceae</taxon>
        <taxon>Kineococcus</taxon>
    </lineage>
</organism>
<evidence type="ECO:0000256" key="4">
    <source>
        <dbReference type="ARBA" id="ARBA00047208"/>
    </source>
</evidence>
<evidence type="ECO:0000259" key="5">
    <source>
        <dbReference type="Pfam" id="PF19906"/>
    </source>
</evidence>
<evidence type="ECO:0000313" key="6">
    <source>
        <dbReference type="EMBL" id="NYD24229.1"/>
    </source>
</evidence>
<evidence type="ECO:0000313" key="7">
    <source>
        <dbReference type="Proteomes" id="UP000521922"/>
    </source>
</evidence>
<comment type="similarity">
    <text evidence="3">Belongs to the C-glycoside deglycosidase beta subunit family.</text>
</comment>
<evidence type="ECO:0000256" key="3">
    <source>
        <dbReference type="ARBA" id="ARBA00046336"/>
    </source>
</evidence>
<evidence type="ECO:0000256" key="1">
    <source>
        <dbReference type="ARBA" id="ARBA00023239"/>
    </source>
</evidence>
<comment type="caution">
    <text evidence="6">The sequence shown here is derived from an EMBL/GenBank/DDBJ whole genome shotgun (WGS) entry which is preliminary data.</text>
</comment>
<gene>
    <name evidence="6" type="ORF">BJ968_003769</name>
</gene>
<feature type="domain" description="C-glycoside deglycosidase beta subunit" evidence="5">
    <location>
        <begin position="2"/>
        <end position="114"/>
    </location>
</feature>
<dbReference type="EMBL" id="JACCBB010000001">
    <property type="protein sequence ID" value="NYD24229.1"/>
    <property type="molecule type" value="Genomic_DNA"/>
</dbReference>
<accession>A0A7Y9DP83</accession>
<protein>
    <recommendedName>
        <fullName evidence="4">C-deglycosylation enzyme beta subunit</fullName>
    </recommendedName>
</protein>
<dbReference type="InterPro" id="IPR045959">
    <property type="entry name" value="CGDB"/>
</dbReference>
<proteinExistence type="inferred from homology"/>
<name>A0A7Y9DP83_9ACTN</name>
<dbReference type="RefSeq" id="WP_218885169.1">
    <property type="nucleotide sequence ID" value="NZ_BAAAGN010000030.1"/>
</dbReference>
<dbReference type="GO" id="GO:0016829">
    <property type="term" value="F:lyase activity"/>
    <property type="evidence" value="ECO:0007669"/>
    <property type="project" value="UniProtKB-KW"/>
</dbReference>
<sequence>MLDRELIQNRGFRNVVDDDGTTTGFQLRLRMPNYRGVAGSLVDGVEVEVDGETWDREVPRWTLQGRDFSIDELRTSTDVRWQLDEAATITVPKPGGLEPGVHDVRVSIAIRAPYIPAQFQPSLFPAQRKVTIVA</sequence>
<dbReference type="Proteomes" id="UP000521922">
    <property type="component" value="Unassembled WGS sequence"/>
</dbReference>
<keyword evidence="7" id="KW-1185">Reference proteome</keyword>
<dbReference type="AlphaFoldDB" id="A0A7Y9DP83"/>
<keyword evidence="1" id="KW-0456">Lyase</keyword>
<reference evidence="6 7" key="1">
    <citation type="submission" date="2020-07" db="EMBL/GenBank/DDBJ databases">
        <title>Sequencing the genomes of 1000 actinobacteria strains.</title>
        <authorList>
            <person name="Klenk H.-P."/>
        </authorList>
    </citation>
    <scope>NUCLEOTIDE SEQUENCE [LARGE SCALE GENOMIC DNA]</scope>
    <source>
        <strain evidence="6 7">DSM 7487</strain>
    </source>
</reference>
<keyword evidence="2" id="KW-0119">Carbohydrate metabolism</keyword>
<evidence type="ECO:0000256" key="2">
    <source>
        <dbReference type="ARBA" id="ARBA00023277"/>
    </source>
</evidence>
<dbReference type="Pfam" id="PF19906">
    <property type="entry name" value="CGDB"/>
    <property type="match status" value="1"/>
</dbReference>